<evidence type="ECO:0000313" key="4">
    <source>
        <dbReference type="EMBL" id="RCH42146.1"/>
    </source>
</evidence>
<dbReference type="Gene3D" id="3.40.1190.20">
    <property type="match status" value="1"/>
</dbReference>
<reference evidence="4 5" key="1">
    <citation type="submission" date="2018-02" db="EMBL/GenBank/DDBJ databases">
        <title>Complete genome sequencing of Faecalibacterium prausnitzii strains isolated from the human gut.</title>
        <authorList>
            <person name="Fitzgerald B.C."/>
            <person name="Shkoporov A.N."/>
            <person name="Ross P.R."/>
            <person name="Hill C."/>
        </authorList>
    </citation>
    <scope>NUCLEOTIDE SEQUENCE [LARGE SCALE GENOMIC DNA]</scope>
    <source>
        <strain evidence="4 5">APC942/31-1</strain>
    </source>
</reference>
<proteinExistence type="predicted"/>
<feature type="domain" description="Carbohydrate kinase PfkB" evidence="3">
    <location>
        <begin position="7"/>
        <end position="284"/>
    </location>
</feature>
<dbReference type="GO" id="GO:0016301">
    <property type="term" value="F:kinase activity"/>
    <property type="evidence" value="ECO:0007669"/>
    <property type="project" value="UniProtKB-KW"/>
</dbReference>
<evidence type="ECO:0000256" key="2">
    <source>
        <dbReference type="ARBA" id="ARBA00022777"/>
    </source>
</evidence>
<evidence type="ECO:0000313" key="5">
    <source>
        <dbReference type="Proteomes" id="UP000253208"/>
    </source>
</evidence>
<dbReference type="EMBL" id="PSQG01000026">
    <property type="protein sequence ID" value="RCH42146.1"/>
    <property type="molecule type" value="Genomic_DNA"/>
</dbReference>
<comment type="caution">
    <text evidence="4">The sequence shown here is derived from an EMBL/GenBank/DDBJ whole genome shotgun (WGS) entry which is preliminary data.</text>
</comment>
<dbReference type="SUPFAM" id="SSF53613">
    <property type="entry name" value="Ribokinase-like"/>
    <property type="match status" value="1"/>
</dbReference>
<evidence type="ECO:0000259" key="3">
    <source>
        <dbReference type="Pfam" id="PF00294"/>
    </source>
</evidence>
<gene>
    <name evidence="4" type="ORF">C4886_15140</name>
</gene>
<accession>A0A367FWD8</accession>
<keyword evidence="2 4" id="KW-0418">Kinase</keyword>
<dbReference type="RefSeq" id="WP_021652941.1">
    <property type="nucleotide sequence ID" value="NZ_PSQG01000026.1"/>
</dbReference>
<keyword evidence="1" id="KW-0808">Transferase</keyword>
<sequence>MSFVGGVGYSNIDLIYSGLDRLPDKGEEIFARGFSMQFGGGIPATMINLSRLGVESRIITFAGHDLFSEFVKKTLNSYPVKTVNLYKGNKMPVVLSSTLLYCGDRSFISYTDGMDLNDAVMDEVYENLKGAYVVDMHVGFLDVYKRLKKDGCIQIFDTGWEDDLTLEKYKDYLEIADYYIPNQKEAMKITGTSSVEEAADILSEFFSDVTIKMDKEGCLLKNKDGIKIISSVQNVKAIDATGAGDAFMSGFIYGLYHHYPIEQCIKFGNVTGSACVQGMGCISNFVNEEQLLEIAGTLEVREL</sequence>
<protein>
    <submittedName>
        <fullName evidence="4">Carbohydrate kinase family protein</fullName>
    </submittedName>
</protein>
<dbReference type="Proteomes" id="UP000253208">
    <property type="component" value="Unassembled WGS sequence"/>
</dbReference>
<name>A0A367FWD8_9FIRM</name>
<organism evidence="4 5">
    <name type="scientific">Blautia obeum</name>
    <dbReference type="NCBI Taxonomy" id="40520"/>
    <lineage>
        <taxon>Bacteria</taxon>
        <taxon>Bacillati</taxon>
        <taxon>Bacillota</taxon>
        <taxon>Clostridia</taxon>
        <taxon>Lachnospirales</taxon>
        <taxon>Lachnospiraceae</taxon>
        <taxon>Blautia</taxon>
    </lineage>
</organism>
<dbReference type="PANTHER" id="PTHR10584:SF166">
    <property type="entry name" value="RIBOKINASE"/>
    <property type="match status" value="1"/>
</dbReference>
<dbReference type="InterPro" id="IPR029056">
    <property type="entry name" value="Ribokinase-like"/>
</dbReference>
<dbReference type="InterPro" id="IPR011611">
    <property type="entry name" value="PfkB_dom"/>
</dbReference>
<dbReference type="AlphaFoldDB" id="A0A367FWD8"/>
<dbReference type="PANTHER" id="PTHR10584">
    <property type="entry name" value="SUGAR KINASE"/>
    <property type="match status" value="1"/>
</dbReference>
<evidence type="ECO:0000256" key="1">
    <source>
        <dbReference type="ARBA" id="ARBA00022679"/>
    </source>
</evidence>
<dbReference type="Pfam" id="PF00294">
    <property type="entry name" value="PfkB"/>
    <property type="match status" value="1"/>
</dbReference>